<name>A0A178M2R1_MYCIR</name>
<dbReference type="GO" id="GO:0016747">
    <property type="term" value="F:acyltransferase activity, transferring groups other than amino-acyl groups"/>
    <property type="evidence" value="ECO:0007669"/>
    <property type="project" value="InterPro"/>
</dbReference>
<feature type="domain" description="N-acetyltransferase" evidence="1">
    <location>
        <begin position="1"/>
        <end position="118"/>
    </location>
</feature>
<sequence>MAVGGGQDRTDRIVEQYRQDPRLVLLCASIGDDLVGVVGYKVQTTEVVILHIATSEDSRRTGIGRCMLRAVREAIPSRARLVAETDSEAVGFYIADGFVAESLGQQYPGVERFHVHKR</sequence>
<comment type="caution">
    <text evidence="2">The sequence shown here is derived from an EMBL/GenBank/DDBJ whole genome shotgun (WGS) entry which is preliminary data.</text>
</comment>
<proteinExistence type="predicted"/>
<dbReference type="Gene3D" id="3.40.630.30">
    <property type="match status" value="1"/>
</dbReference>
<dbReference type="Proteomes" id="UP000078396">
    <property type="component" value="Unassembled WGS sequence"/>
</dbReference>
<evidence type="ECO:0000313" key="3">
    <source>
        <dbReference type="Proteomes" id="UP000078396"/>
    </source>
</evidence>
<dbReference type="InterPro" id="IPR016181">
    <property type="entry name" value="Acyl_CoA_acyltransferase"/>
</dbReference>
<evidence type="ECO:0000313" key="2">
    <source>
        <dbReference type="EMBL" id="OAN42339.1"/>
    </source>
</evidence>
<dbReference type="RefSeq" id="WP_029367929.1">
    <property type="nucleotide sequence ID" value="NZ_LWCS01000001.1"/>
</dbReference>
<protein>
    <recommendedName>
        <fullName evidence="1">N-acetyltransferase domain-containing protein</fullName>
    </recommendedName>
</protein>
<dbReference type="InterPro" id="IPR000182">
    <property type="entry name" value="GNAT_dom"/>
</dbReference>
<organism evidence="2 3">
    <name type="scientific">Mycolicibacterium iranicum</name>
    <name type="common">Mycobacterium iranicum</name>
    <dbReference type="NCBI Taxonomy" id="912594"/>
    <lineage>
        <taxon>Bacteria</taxon>
        <taxon>Bacillati</taxon>
        <taxon>Actinomycetota</taxon>
        <taxon>Actinomycetes</taxon>
        <taxon>Mycobacteriales</taxon>
        <taxon>Mycobacteriaceae</taxon>
        <taxon>Mycolicibacterium</taxon>
    </lineage>
</organism>
<dbReference type="Pfam" id="PF13673">
    <property type="entry name" value="Acetyltransf_10"/>
    <property type="match status" value="1"/>
</dbReference>
<dbReference type="OrthoDB" id="9796770at2"/>
<dbReference type="EMBL" id="LWCS01000001">
    <property type="protein sequence ID" value="OAN42339.1"/>
    <property type="molecule type" value="Genomic_DNA"/>
</dbReference>
<evidence type="ECO:0000259" key="1">
    <source>
        <dbReference type="PROSITE" id="PS51186"/>
    </source>
</evidence>
<dbReference type="SUPFAM" id="SSF55729">
    <property type="entry name" value="Acyl-CoA N-acyltransferases (Nat)"/>
    <property type="match status" value="1"/>
</dbReference>
<dbReference type="PROSITE" id="PS51186">
    <property type="entry name" value="GNAT"/>
    <property type="match status" value="1"/>
</dbReference>
<dbReference type="AlphaFoldDB" id="A0A178M2R1"/>
<reference evidence="2 3" key="1">
    <citation type="submission" date="2016-04" db="EMBL/GenBank/DDBJ databases">
        <title>Draft Genome Sequences of Staphylococcus capitis Strain H36, S. capitis Strain H65, S. cohnii Strain H62, S. hominis Strain H69, Mycobacterium iranicum Strain H39, Plantibacter sp. Strain H53, Pseudomonas oryzihabitans Strain H72, and Microbacterium sp. Strain H83, isolated from residential settings.</title>
        <authorList>
            <person name="Lymperopoulou D."/>
            <person name="Adams R.I."/>
            <person name="Lindow S."/>
            <person name="Coil D.A."/>
            <person name="Jospin G."/>
            <person name="Eisen J.A."/>
        </authorList>
    </citation>
    <scope>NUCLEOTIDE SEQUENCE [LARGE SCALE GENOMIC DNA]</scope>
    <source>
        <strain evidence="2 3">H39</strain>
    </source>
</reference>
<gene>
    <name evidence="2" type="ORF">A4X20_01140</name>
</gene>
<accession>A0A178M2R1</accession>